<evidence type="ECO:0000313" key="2">
    <source>
        <dbReference type="EMBL" id="CAA0381946.1"/>
    </source>
</evidence>
<dbReference type="ExpressionAtlas" id="A0A178V5Y1">
    <property type="expression patterns" value="baseline and differential"/>
</dbReference>
<dbReference type="InterPro" id="IPR001810">
    <property type="entry name" value="F-box_dom"/>
</dbReference>
<dbReference type="CDD" id="cd22157">
    <property type="entry name" value="F-box_AtFBW1-like"/>
    <property type="match status" value="1"/>
</dbReference>
<name>A0A178V5Y1_ARATH</name>
<dbReference type="SMART" id="SM00256">
    <property type="entry name" value="FBOX"/>
    <property type="match status" value="1"/>
</dbReference>
<dbReference type="InterPro" id="IPR006527">
    <property type="entry name" value="F-box-assoc_dom_typ1"/>
</dbReference>
<sequence>MGSSLPFDLILEILQRTPAESLLRFKSTCKKWYELISNDKRFMYKHLDKSTKRFLRIENRERVQILDPVTEILAVSTIPNELRHKYFTLIHCDGLMLGMCYEELGSDPNLAVWNPVMRKIKWIKPSPPLVCYWGSDYLGFGYDKTFRDNYKILRFTYLGDDDDDESYPKCQIYEFNSGSWRSIEAKFDGEIDVEVDGVSVNGSMYWIELQEKKNFILSFDFSKETFNRICDSPLYWDIKRLGCFNGDRLSLLQQNEATREIHVSVTNKLSDEVVSFSRYFSVTLPDIPLFRSIDILPLPGCFIGKNRNIIAWCEQLVGKYDDHTSIILYEIGEGGVTKRIRTGRHEADEDYNDLDNCSYVYVPSLIPVPE</sequence>
<evidence type="ECO:0000259" key="1">
    <source>
        <dbReference type="PROSITE" id="PS50181"/>
    </source>
</evidence>
<reference evidence="3" key="2">
    <citation type="submission" date="2016-03" db="EMBL/GenBank/DDBJ databases">
        <title>Full-length assembly of Arabidopsis thaliana Ler reveals the complement of translocations and inversions.</title>
        <authorList>
            <person name="Zapata L."/>
            <person name="Schneeberger K."/>
            <person name="Ossowski S."/>
        </authorList>
    </citation>
    <scope>NUCLEOTIDE SEQUENCE [LARGE SCALE GENOMIC DNA]</scope>
    <source>
        <tissue evidence="3">Leaf</tissue>
    </source>
</reference>
<gene>
    <name evidence="3" type="ordered locus">AXX17_At3g10230</name>
    <name evidence="2" type="ORF">C24_LOCUS12181</name>
</gene>
<dbReference type="Proteomes" id="UP000434276">
    <property type="component" value="Unassembled WGS sequence"/>
</dbReference>
<dbReference type="InterPro" id="IPR017451">
    <property type="entry name" value="F-box-assoc_interact_dom"/>
</dbReference>
<feature type="domain" description="F-box" evidence="1">
    <location>
        <begin position="1"/>
        <end position="47"/>
    </location>
</feature>
<dbReference type="InterPro" id="IPR050796">
    <property type="entry name" value="SCF_F-box_component"/>
</dbReference>
<dbReference type="PROSITE" id="PS50181">
    <property type="entry name" value="FBOX"/>
    <property type="match status" value="1"/>
</dbReference>
<dbReference type="KEGG" id="ath:AT3G10430"/>
<dbReference type="Gene3D" id="1.20.1280.50">
    <property type="match status" value="1"/>
</dbReference>
<reference evidence="4" key="1">
    <citation type="journal article" date="2016" name="Proc. Natl. Acad. Sci. U.S.A.">
        <title>Chromosome-level assembly of Arabidopsis thaliana Ler reveals the extent of translocation and inversion polymorphisms.</title>
        <authorList>
            <person name="Zapata L."/>
            <person name="Ding J."/>
            <person name="Willing E.M."/>
            <person name="Hartwig B."/>
            <person name="Bezdan D."/>
            <person name="Jiao W.B."/>
            <person name="Patel V."/>
            <person name="Velikkakam James G."/>
            <person name="Koornneef M."/>
            <person name="Ossowski S."/>
            <person name="Schneeberger K."/>
        </authorList>
    </citation>
    <scope>NUCLEOTIDE SEQUENCE [LARGE SCALE GENOMIC DNA]</scope>
    <source>
        <strain evidence="4">cv. Landsberg erecta</strain>
    </source>
</reference>
<dbReference type="SUPFAM" id="SSF81383">
    <property type="entry name" value="F-box domain"/>
    <property type="match status" value="1"/>
</dbReference>
<accession>A0A5S9XAV9</accession>
<evidence type="ECO:0000313" key="5">
    <source>
        <dbReference type="Proteomes" id="UP000434276"/>
    </source>
</evidence>
<accession>A0A178V5Y1</accession>
<evidence type="ECO:0000313" key="3">
    <source>
        <dbReference type="EMBL" id="OAP01609.1"/>
    </source>
</evidence>
<dbReference type="OrthoDB" id="1023818at2759"/>
<proteinExistence type="predicted"/>
<dbReference type="InterPro" id="IPR036047">
    <property type="entry name" value="F-box-like_dom_sf"/>
</dbReference>
<reference evidence="2 5" key="3">
    <citation type="submission" date="2019-12" db="EMBL/GenBank/DDBJ databases">
        <authorList>
            <person name="Jiao W.-B."/>
            <person name="Schneeberger K."/>
        </authorList>
    </citation>
    <scope>NUCLEOTIDE SEQUENCE [LARGE SCALE GENOMIC DNA]</scope>
    <source>
        <strain evidence="5">cv. C24</strain>
    </source>
</reference>
<dbReference type="AlphaFoldDB" id="A0A178V5Y1"/>
<dbReference type="OMA" id="NIIAWCE"/>
<dbReference type="NCBIfam" id="TIGR01640">
    <property type="entry name" value="F_box_assoc_1"/>
    <property type="match status" value="1"/>
</dbReference>
<dbReference type="RefSeq" id="NP_187654.1">
    <property type="nucleotide sequence ID" value="NM_111878.1"/>
</dbReference>
<dbReference type="PANTHER" id="PTHR31672:SF13">
    <property type="entry name" value="F-BOX PROTEIN CPR30-LIKE"/>
    <property type="match status" value="1"/>
</dbReference>
<evidence type="ECO:0000313" key="4">
    <source>
        <dbReference type="Proteomes" id="UP000078284"/>
    </source>
</evidence>
<dbReference type="Pfam" id="PF00646">
    <property type="entry name" value="F-box"/>
    <property type="match status" value="1"/>
</dbReference>
<dbReference type="Pfam" id="PF07734">
    <property type="entry name" value="FBA_1"/>
    <property type="match status" value="1"/>
</dbReference>
<dbReference type="EMBL" id="LUHQ01000003">
    <property type="protein sequence ID" value="OAP01609.1"/>
    <property type="molecule type" value="Genomic_DNA"/>
</dbReference>
<organism evidence="3 4">
    <name type="scientific">Arabidopsis thaliana</name>
    <name type="common">Mouse-ear cress</name>
    <dbReference type="NCBI Taxonomy" id="3702"/>
    <lineage>
        <taxon>Eukaryota</taxon>
        <taxon>Viridiplantae</taxon>
        <taxon>Streptophyta</taxon>
        <taxon>Embryophyta</taxon>
        <taxon>Tracheophyta</taxon>
        <taxon>Spermatophyta</taxon>
        <taxon>Magnoliopsida</taxon>
        <taxon>eudicotyledons</taxon>
        <taxon>Gunneridae</taxon>
        <taxon>Pentapetalae</taxon>
        <taxon>rosids</taxon>
        <taxon>malvids</taxon>
        <taxon>Brassicales</taxon>
        <taxon>Brassicaceae</taxon>
        <taxon>Camelineae</taxon>
        <taxon>Arabidopsis</taxon>
    </lineage>
</organism>
<dbReference type="SMR" id="A0A178V5Y1"/>
<dbReference type="PANTHER" id="PTHR31672">
    <property type="entry name" value="BNACNNG10540D PROTEIN"/>
    <property type="match status" value="1"/>
</dbReference>
<dbReference type="Proteomes" id="UP000078284">
    <property type="component" value="Chromosome 3"/>
</dbReference>
<protein>
    <recommendedName>
        <fullName evidence="1">F-box domain-containing protein</fullName>
    </recommendedName>
</protein>
<dbReference type="EMBL" id="CACSHJ010000089">
    <property type="protein sequence ID" value="CAA0381946.1"/>
    <property type="molecule type" value="Genomic_DNA"/>
</dbReference>